<dbReference type="AlphaFoldDB" id="A0A438EB19"/>
<proteinExistence type="predicted"/>
<accession>A0A438EB19</accession>
<evidence type="ECO:0008006" key="3">
    <source>
        <dbReference type="Google" id="ProtNLM"/>
    </source>
</evidence>
<evidence type="ECO:0000313" key="1">
    <source>
        <dbReference type="EMBL" id="RVW45037.1"/>
    </source>
</evidence>
<evidence type="ECO:0000313" key="2">
    <source>
        <dbReference type="Proteomes" id="UP000288805"/>
    </source>
</evidence>
<name>A0A438EB19_VITVI</name>
<organism evidence="1 2">
    <name type="scientific">Vitis vinifera</name>
    <name type="common">Grape</name>
    <dbReference type="NCBI Taxonomy" id="29760"/>
    <lineage>
        <taxon>Eukaryota</taxon>
        <taxon>Viridiplantae</taxon>
        <taxon>Streptophyta</taxon>
        <taxon>Embryophyta</taxon>
        <taxon>Tracheophyta</taxon>
        <taxon>Spermatophyta</taxon>
        <taxon>Magnoliopsida</taxon>
        <taxon>eudicotyledons</taxon>
        <taxon>Gunneridae</taxon>
        <taxon>Pentapetalae</taxon>
        <taxon>rosids</taxon>
        <taxon>Vitales</taxon>
        <taxon>Vitaceae</taxon>
        <taxon>Viteae</taxon>
        <taxon>Vitis</taxon>
    </lineage>
</organism>
<dbReference type="Proteomes" id="UP000288805">
    <property type="component" value="Unassembled WGS sequence"/>
</dbReference>
<reference evidence="1 2" key="1">
    <citation type="journal article" date="2018" name="PLoS Genet.">
        <title>Population sequencing reveals clonal diversity and ancestral inbreeding in the grapevine cultivar Chardonnay.</title>
        <authorList>
            <person name="Roach M.J."/>
            <person name="Johnson D.L."/>
            <person name="Bohlmann J."/>
            <person name="van Vuuren H.J."/>
            <person name="Jones S.J."/>
            <person name="Pretorius I.S."/>
            <person name="Schmidt S.A."/>
            <person name="Borneman A.R."/>
        </authorList>
    </citation>
    <scope>NUCLEOTIDE SEQUENCE [LARGE SCALE GENOMIC DNA]</scope>
    <source>
        <strain evidence="2">cv. Chardonnay</strain>
        <tissue evidence="1">Leaf</tissue>
    </source>
</reference>
<gene>
    <name evidence="1" type="ORF">CK203_067449</name>
</gene>
<comment type="caution">
    <text evidence="1">The sequence shown here is derived from an EMBL/GenBank/DDBJ whole genome shotgun (WGS) entry which is preliminary data.</text>
</comment>
<sequence length="161" mass="18242">MRMKPLSLSGAILDKIVSNCIITEKSKVWPSCSTTSATWNMKLILGRHSNAKCFTEDWVAEVWDVSGEDGGWNLHFSRRFNDWEMEMVERFLFSLQGKRVVVNLEDRIRWKEAKGSNFSVKSFHSAMEGSSTVPFLKSIIWSPCVPTKVGFLLGNPLGVKP</sequence>
<dbReference type="EMBL" id="QGNW01001336">
    <property type="protein sequence ID" value="RVW45037.1"/>
    <property type="molecule type" value="Genomic_DNA"/>
</dbReference>
<protein>
    <recommendedName>
        <fullName evidence="3">Reverse transcriptase zinc-binding domain-containing protein</fullName>
    </recommendedName>
</protein>